<evidence type="ECO:0000313" key="3">
    <source>
        <dbReference type="EMBL" id="OAP91539.1"/>
    </source>
</evidence>
<feature type="domain" description="MobA/VirD2-like nuclease" evidence="2">
    <location>
        <begin position="36"/>
        <end position="145"/>
    </location>
</feature>
<dbReference type="InterPro" id="IPR005094">
    <property type="entry name" value="Endonuclease_MobA/VirD2"/>
</dbReference>
<evidence type="ECO:0000256" key="1">
    <source>
        <dbReference type="SAM" id="MobiDB-lite"/>
    </source>
</evidence>
<dbReference type="OrthoDB" id="279005at2"/>
<evidence type="ECO:0000313" key="4">
    <source>
        <dbReference type="Proteomes" id="UP000078302"/>
    </source>
</evidence>
<dbReference type="Proteomes" id="UP000078302">
    <property type="component" value="Unassembled WGS sequence"/>
</dbReference>
<sequence length="809" mass="87210">MIEKIRKGKGARGLAEYLLASKDHNGDLRPRADIIGGTLAGRNPRELAAEIGMLRRLRPNLQTAVGHVSLRVPEDERVLSDREWAAIGDRWAAEMGMDSYCTVCHGDHIHILFSRINSDGSVVSDSHDYRRGEAAVRKIEQEFGLVQVEPSHLLEPERALNHRKAPKKGDFIAMEKGEIPARLFVQGALDAVLAKRPTATQLIADMEALGIVIEPNIATTGKLSGFAYHFGHYRFTSAALGRGYTMGNMQKKGFTYEPDRDLEAIRAAKDRAASFFAGRRAGDDTPGASHEAGIGATAAGDSRPDGIQFGAIGQNGPSIGSGAGYAEGDHGPLDLKSGGIDRDANGDAGPRPSAEVGAHGSRPTSQNQGSKSGGKRMDERSEGVTNAKSRYAGADSEAHIAVLDSNGVGGDAGRGLGPDDFGEAPLMAWNTRFKQASARKRGKLKNDERQDVDRKAEFERLCAVAHGADLIAYLRDLGLDIKKDGVKDWVVDDRYRITRKQDGHFVWCSWDQSRGGDAIAFCTEELGRSLQQALADLGGGRLSPVTKPHGISHVDRFPTSPPVSRDPDAVLEYLEGRGISRSTIRHAQGAGFLRFVDYAGTHGVAFCGYDTAHHLRSMTLRLTQPIKSWDGEKPITKIDVKHSDKSYPAIYRGGDPILPSDRSLWIVEGGTDGLAALDWYRAAKIAAPGIIVSGGDGVRAFLDRPHVQSLLKNAATIYVALEREKDQETQIRTDAAHQRQIQKIQGLGLGCEFVAWKPPVGLKDVADAWKAGALPDAHDPLAHMRQGGGGGSAPMPTSAPTSTSTFRPE</sequence>
<feature type="compositionally biased region" description="Low complexity" evidence="1">
    <location>
        <begin position="793"/>
        <end position="809"/>
    </location>
</feature>
<feature type="region of interest" description="Disordered" evidence="1">
    <location>
        <begin position="277"/>
        <end position="391"/>
    </location>
</feature>
<protein>
    <recommendedName>
        <fullName evidence="2">MobA/VirD2-like nuclease domain-containing protein</fullName>
    </recommendedName>
</protein>
<keyword evidence="4" id="KW-1185">Reference proteome</keyword>
<dbReference type="AlphaFoldDB" id="A0A179BJK0"/>
<dbReference type="RefSeq" id="WP_064218903.1">
    <property type="nucleotide sequence ID" value="NZ_LVXZ01000079.1"/>
</dbReference>
<organism evidence="3 4">
    <name type="scientific">Acidithiobacillus ferrooxidans</name>
    <name type="common">Thiobacillus ferrooxidans</name>
    <dbReference type="NCBI Taxonomy" id="920"/>
    <lineage>
        <taxon>Bacteria</taxon>
        <taxon>Pseudomonadati</taxon>
        <taxon>Pseudomonadota</taxon>
        <taxon>Acidithiobacillia</taxon>
        <taxon>Acidithiobacillales</taxon>
        <taxon>Acidithiobacillaceae</taxon>
        <taxon>Acidithiobacillus</taxon>
    </lineage>
</organism>
<dbReference type="EMBL" id="LVXZ01000079">
    <property type="protein sequence ID" value="OAP91539.1"/>
    <property type="molecule type" value="Genomic_DNA"/>
</dbReference>
<dbReference type="Pfam" id="PF03432">
    <property type="entry name" value="Relaxase"/>
    <property type="match status" value="1"/>
</dbReference>
<reference evidence="3 4" key="1">
    <citation type="submission" date="2016-04" db="EMBL/GenBank/DDBJ databases">
        <title>Acidithiobacillus ferrooxidans genome sequencing and assembly.</title>
        <authorList>
            <person name="Zhou Z."/>
        </authorList>
    </citation>
    <scope>NUCLEOTIDE SEQUENCE [LARGE SCALE GENOMIC DNA]</scope>
    <source>
        <strain evidence="3 4">BY0502</strain>
    </source>
</reference>
<comment type="caution">
    <text evidence="3">The sequence shown here is derived from an EMBL/GenBank/DDBJ whole genome shotgun (WGS) entry which is preliminary data.</text>
</comment>
<feature type="compositionally biased region" description="Basic and acidic residues" evidence="1">
    <location>
        <begin position="327"/>
        <end position="345"/>
    </location>
</feature>
<evidence type="ECO:0000259" key="2">
    <source>
        <dbReference type="Pfam" id="PF03432"/>
    </source>
</evidence>
<feature type="region of interest" description="Disordered" evidence="1">
    <location>
        <begin position="778"/>
        <end position="809"/>
    </location>
</feature>
<name>A0A179BJK0_ACIFR</name>
<gene>
    <name evidence="3" type="ORF">A4H96_06880</name>
</gene>
<proteinExistence type="predicted"/>
<accession>A0A179BJK0</accession>